<comment type="caution">
    <text evidence="3">The sequence shown here is derived from an EMBL/GenBank/DDBJ whole genome shotgun (WGS) entry which is preliminary data.</text>
</comment>
<feature type="region of interest" description="Disordered" evidence="1">
    <location>
        <begin position="295"/>
        <end position="319"/>
    </location>
</feature>
<keyword evidence="2" id="KW-0472">Membrane</keyword>
<evidence type="ECO:0000313" key="4">
    <source>
        <dbReference type="Proteomes" id="UP000241890"/>
    </source>
</evidence>
<evidence type="ECO:0000313" key="3">
    <source>
        <dbReference type="EMBL" id="GBG30570.1"/>
    </source>
</evidence>
<keyword evidence="2" id="KW-0812">Transmembrane</keyword>
<dbReference type="Proteomes" id="UP000241890">
    <property type="component" value="Unassembled WGS sequence"/>
</dbReference>
<organism evidence="3 4">
    <name type="scientific">Hondaea fermentalgiana</name>
    <dbReference type="NCBI Taxonomy" id="2315210"/>
    <lineage>
        <taxon>Eukaryota</taxon>
        <taxon>Sar</taxon>
        <taxon>Stramenopiles</taxon>
        <taxon>Bigyra</taxon>
        <taxon>Labyrinthulomycetes</taxon>
        <taxon>Thraustochytrida</taxon>
        <taxon>Thraustochytriidae</taxon>
        <taxon>Hondaea</taxon>
    </lineage>
</organism>
<gene>
    <name evidence="3" type="ORF">FCC1311_067902</name>
</gene>
<feature type="transmembrane region" description="Helical" evidence="2">
    <location>
        <begin position="72"/>
        <end position="94"/>
    </location>
</feature>
<keyword evidence="4" id="KW-1185">Reference proteome</keyword>
<dbReference type="InParanoid" id="A0A2R5GI48"/>
<feature type="transmembrane region" description="Helical" evidence="2">
    <location>
        <begin position="100"/>
        <end position="120"/>
    </location>
</feature>
<sequence>MLYAYDSNPRGRSVRYPPNKVEISLGIDELVDVLYSPVPPRVINTRQTIGAMVLGKTFCNGIFLLHKRIPGYNIIGTVLTLAMYACLGHAFWAFEEPRQEIIVALGCLGGWFLVTTLPLTNHCLLKLLLTTFEGRLVLTVQCLSCSIMLYMFPSKATVVIFVISMQLFQGLISDAWPSFITGYRLRAVGHGTNSAMLGAIFYCIQNEAFLGGMHSSRNLEIYLPLGIVVKLKAVLLSAITINLAFTLKWFCLALIGTRLCLILRAPIVLTQMPRSEFQKYERLCFLNLSLGPKGSEPLSKPPDPLHSSPREAGRASVAH</sequence>
<evidence type="ECO:0000256" key="1">
    <source>
        <dbReference type="SAM" id="MobiDB-lite"/>
    </source>
</evidence>
<keyword evidence="2" id="KW-1133">Transmembrane helix</keyword>
<name>A0A2R5GI48_9STRA</name>
<accession>A0A2R5GI48</accession>
<reference evidence="3 4" key="1">
    <citation type="submission" date="2017-12" db="EMBL/GenBank/DDBJ databases">
        <title>Sequencing, de novo assembly and annotation of complete genome of a new Thraustochytrid species, strain FCC1311.</title>
        <authorList>
            <person name="Sedici K."/>
            <person name="Godart F."/>
            <person name="Aiese Cigliano R."/>
            <person name="Sanseverino W."/>
            <person name="Barakat M."/>
            <person name="Ortet P."/>
            <person name="Marechal E."/>
            <person name="Cagnac O."/>
            <person name="Amato A."/>
        </authorList>
    </citation>
    <scope>NUCLEOTIDE SEQUENCE [LARGE SCALE GENOMIC DNA]</scope>
</reference>
<protein>
    <submittedName>
        <fullName evidence="3">Uncharacterized protein</fullName>
    </submittedName>
</protein>
<dbReference type="EMBL" id="BEYU01000078">
    <property type="protein sequence ID" value="GBG30570.1"/>
    <property type="molecule type" value="Genomic_DNA"/>
</dbReference>
<evidence type="ECO:0000256" key="2">
    <source>
        <dbReference type="SAM" id="Phobius"/>
    </source>
</evidence>
<proteinExistence type="predicted"/>
<dbReference type="AlphaFoldDB" id="A0A2R5GI48"/>